<evidence type="ECO:0008006" key="3">
    <source>
        <dbReference type="Google" id="ProtNLM"/>
    </source>
</evidence>
<name>A0A017HPY9_9RHOB</name>
<dbReference type="InterPro" id="IPR036624">
    <property type="entry name" value="Hcp1-lik_sf"/>
</dbReference>
<reference evidence="1 2" key="1">
    <citation type="submission" date="2013-02" db="EMBL/GenBank/DDBJ databases">
        <authorList>
            <person name="Fiebig A."/>
            <person name="Goeker M."/>
            <person name="Klenk H.-P.P."/>
        </authorList>
    </citation>
    <scope>NUCLEOTIDE SEQUENCE [LARGE SCALE GENOMIC DNA]</scope>
    <source>
        <strain evidence="1 2">DSM 19309</strain>
    </source>
</reference>
<dbReference type="RefSeq" id="WP_037281146.1">
    <property type="nucleotide sequence ID" value="NZ_KK088581.1"/>
</dbReference>
<dbReference type="HOGENOM" id="CLU_112762_0_2_5"/>
<organism evidence="1 2">
    <name type="scientific">Rubellimicrobium mesophilum DSM 19309</name>
    <dbReference type="NCBI Taxonomy" id="442562"/>
    <lineage>
        <taxon>Bacteria</taxon>
        <taxon>Pseudomonadati</taxon>
        <taxon>Pseudomonadota</taxon>
        <taxon>Alphaproteobacteria</taxon>
        <taxon>Rhodobacterales</taxon>
        <taxon>Roseobacteraceae</taxon>
        <taxon>Rubellimicrobium</taxon>
    </lineage>
</organism>
<dbReference type="PANTHER" id="PTHR36152:SF5">
    <property type="entry name" value="PROTEIN HCP1"/>
    <property type="match status" value="1"/>
</dbReference>
<evidence type="ECO:0000313" key="1">
    <source>
        <dbReference type="EMBL" id="EYD76441.1"/>
    </source>
</evidence>
<dbReference type="EMBL" id="AOSK01000044">
    <property type="protein sequence ID" value="EYD76441.1"/>
    <property type="molecule type" value="Genomic_DNA"/>
</dbReference>
<sequence length="162" mass="17747">MPISGYVKIDDIKGESKRADHEEEIDVHSISWNVAQRSSANLGSGRSRGRAEISDISVRKFTDAASPYLAQAAMQGKSLPEIVIMARKDSGDTHLDYLQFTLTNAAISGFRILPTPSGTEEQLPEEEVSFTAEKIKMKYVTQADDHSAGAEHEFEYDLVAGA</sequence>
<keyword evidence="2" id="KW-1185">Reference proteome</keyword>
<dbReference type="Pfam" id="PF05638">
    <property type="entry name" value="T6SS_HCP"/>
    <property type="match status" value="1"/>
</dbReference>
<dbReference type="InterPro" id="IPR053165">
    <property type="entry name" value="HSI-I_assembly_Hcp1"/>
</dbReference>
<comment type="caution">
    <text evidence="1">The sequence shown here is derived from an EMBL/GenBank/DDBJ whole genome shotgun (WGS) entry which is preliminary data.</text>
</comment>
<gene>
    <name evidence="1" type="ORF">Rumeso_01999</name>
</gene>
<accession>A0A017HPY9</accession>
<dbReference type="STRING" id="442562.Rumeso_01999"/>
<dbReference type="Gene3D" id="2.30.110.20">
    <property type="entry name" value="Hcp1-like"/>
    <property type="match status" value="1"/>
</dbReference>
<dbReference type="InterPro" id="IPR008514">
    <property type="entry name" value="T6SS_Hcp"/>
</dbReference>
<dbReference type="SUPFAM" id="SSF141452">
    <property type="entry name" value="Hcp1-like"/>
    <property type="match status" value="1"/>
</dbReference>
<dbReference type="NCBIfam" id="TIGR03344">
    <property type="entry name" value="VI_effect_Hcp1"/>
    <property type="match status" value="1"/>
</dbReference>
<dbReference type="AlphaFoldDB" id="A0A017HPY9"/>
<proteinExistence type="predicted"/>
<dbReference type="PANTHER" id="PTHR36152">
    <property type="entry name" value="CYTOPLASMIC PROTEIN-RELATED"/>
    <property type="match status" value="1"/>
</dbReference>
<evidence type="ECO:0000313" key="2">
    <source>
        <dbReference type="Proteomes" id="UP000019666"/>
    </source>
</evidence>
<dbReference type="Proteomes" id="UP000019666">
    <property type="component" value="Unassembled WGS sequence"/>
</dbReference>
<dbReference type="OrthoDB" id="5146053at2"/>
<protein>
    <recommendedName>
        <fullName evidence="3">Cytoplasmic protein USSDB7A</fullName>
    </recommendedName>
</protein>